<dbReference type="STRING" id="626940.BHW43_08270"/>
<evidence type="ECO:0000313" key="2">
    <source>
        <dbReference type="EMBL" id="OLA36845.1"/>
    </source>
</evidence>
<feature type="transmembrane region" description="Helical" evidence="1">
    <location>
        <begin position="109"/>
        <end position="131"/>
    </location>
</feature>
<evidence type="ECO:0000256" key="1">
    <source>
        <dbReference type="SAM" id="Phobius"/>
    </source>
</evidence>
<reference evidence="2 3" key="1">
    <citation type="journal article" date="2016" name="Nat. Biotechnol.">
        <title>Measurement of bacterial replication rates in microbial communities.</title>
        <authorList>
            <person name="Brown C.T."/>
            <person name="Olm M.R."/>
            <person name="Thomas B.C."/>
            <person name="Banfield J.F."/>
        </authorList>
    </citation>
    <scope>NUCLEOTIDE SEQUENCE [LARGE SCALE GENOMIC DNA]</scope>
    <source>
        <strain evidence="2">46_33</strain>
    </source>
</reference>
<protein>
    <recommendedName>
        <fullName evidence="4">ECF transporter S component</fullName>
    </recommendedName>
</protein>
<keyword evidence="1" id="KW-0812">Transmembrane</keyword>
<dbReference type="EMBL" id="MNTG01000038">
    <property type="protein sequence ID" value="OLA36845.1"/>
    <property type="molecule type" value="Genomic_DNA"/>
</dbReference>
<evidence type="ECO:0008006" key="4">
    <source>
        <dbReference type="Google" id="ProtNLM"/>
    </source>
</evidence>
<evidence type="ECO:0000313" key="3">
    <source>
        <dbReference type="Proteomes" id="UP000186777"/>
    </source>
</evidence>
<dbReference type="Proteomes" id="UP000186777">
    <property type="component" value="Unassembled WGS sequence"/>
</dbReference>
<comment type="caution">
    <text evidence="2">The sequence shown here is derived from an EMBL/GenBank/DDBJ whole genome shotgun (WGS) entry which is preliminary data.</text>
</comment>
<name>A0A1Q6R391_9FIRM</name>
<keyword evidence="1" id="KW-0472">Membrane</keyword>
<dbReference type="RefSeq" id="WP_303680185.1">
    <property type="nucleotide sequence ID" value="NZ_DBEZXK010000080.1"/>
</dbReference>
<feature type="transmembrane region" description="Helical" evidence="1">
    <location>
        <begin position="31"/>
        <end position="49"/>
    </location>
</feature>
<proteinExistence type="predicted"/>
<gene>
    <name evidence="2" type="ORF">BHW43_08270</name>
</gene>
<dbReference type="AlphaFoldDB" id="A0A1Q6R391"/>
<accession>A0A1Q6R391</accession>
<feature type="transmembrane region" description="Helical" evidence="1">
    <location>
        <begin position="78"/>
        <end position="97"/>
    </location>
</feature>
<organism evidence="2 3">
    <name type="scientific">Phascolarctobacterium succinatutens</name>
    <dbReference type="NCBI Taxonomy" id="626940"/>
    <lineage>
        <taxon>Bacteria</taxon>
        <taxon>Bacillati</taxon>
        <taxon>Bacillota</taxon>
        <taxon>Negativicutes</taxon>
        <taxon>Acidaminococcales</taxon>
        <taxon>Acidaminococcaceae</taxon>
        <taxon>Phascolarctobacterium</taxon>
    </lineage>
</organism>
<keyword evidence="1" id="KW-1133">Transmembrane helix</keyword>
<feature type="transmembrane region" description="Helical" evidence="1">
    <location>
        <begin position="137"/>
        <end position="157"/>
    </location>
</feature>
<sequence length="168" mass="18389">MNNSKLVRGALLVALALALQSLRLVLPMPQLLSTFIIGTLVHMMLVLTLQLGGLKTALLLAFLLPLTAYVQGQVLLPFLIPVIWLGNFIFVLLVRQFKGRHKLALCVPPVAKACVMLLAAWAALSFLALPNPALRKTVMFAMSVPQLLTAVTGILLAEQVKKRLRQFD</sequence>